<evidence type="ECO:0000313" key="2">
    <source>
        <dbReference type="EMBL" id="PNX83111.1"/>
    </source>
</evidence>
<name>A0A2K3LX51_TRIPR</name>
<evidence type="ECO:0000313" key="3">
    <source>
        <dbReference type="Proteomes" id="UP000236291"/>
    </source>
</evidence>
<dbReference type="Proteomes" id="UP000236291">
    <property type="component" value="Unassembled WGS sequence"/>
</dbReference>
<feature type="coiled-coil region" evidence="1">
    <location>
        <begin position="39"/>
        <end position="66"/>
    </location>
</feature>
<organism evidence="2 3">
    <name type="scientific">Trifolium pratense</name>
    <name type="common">Red clover</name>
    <dbReference type="NCBI Taxonomy" id="57577"/>
    <lineage>
        <taxon>Eukaryota</taxon>
        <taxon>Viridiplantae</taxon>
        <taxon>Streptophyta</taxon>
        <taxon>Embryophyta</taxon>
        <taxon>Tracheophyta</taxon>
        <taxon>Spermatophyta</taxon>
        <taxon>Magnoliopsida</taxon>
        <taxon>eudicotyledons</taxon>
        <taxon>Gunneridae</taxon>
        <taxon>Pentapetalae</taxon>
        <taxon>rosids</taxon>
        <taxon>fabids</taxon>
        <taxon>Fabales</taxon>
        <taxon>Fabaceae</taxon>
        <taxon>Papilionoideae</taxon>
        <taxon>50 kb inversion clade</taxon>
        <taxon>NPAAA clade</taxon>
        <taxon>Hologalegina</taxon>
        <taxon>IRL clade</taxon>
        <taxon>Trifolieae</taxon>
        <taxon>Trifolium</taxon>
    </lineage>
</organism>
<keyword evidence="1" id="KW-0175">Coiled coil</keyword>
<sequence>MALDSFTSGTALEAISQITNTVSEFVFVSDDVLVKKGLSAGITEEIKRLRDNMQAAEFKAAVSEEEILEKIELGIQEKN</sequence>
<accession>A0A2K3LX51</accession>
<gene>
    <name evidence="2" type="ORF">L195_g039149</name>
</gene>
<comment type="caution">
    <text evidence="2">The sequence shown here is derived from an EMBL/GenBank/DDBJ whole genome shotgun (WGS) entry which is preliminary data.</text>
</comment>
<dbReference type="AlphaFoldDB" id="A0A2K3LX51"/>
<proteinExistence type="predicted"/>
<dbReference type="EMBL" id="ASHM01043394">
    <property type="protein sequence ID" value="PNX83111.1"/>
    <property type="molecule type" value="Genomic_DNA"/>
</dbReference>
<protein>
    <submittedName>
        <fullName evidence="2">Uncharacterized protein</fullName>
    </submittedName>
</protein>
<reference evidence="2 3" key="2">
    <citation type="journal article" date="2017" name="Front. Plant Sci.">
        <title>Gene Classification and Mining of Molecular Markers Useful in Red Clover (Trifolium pratense) Breeding.</title>
        <authorList>
            <person name="Istvanek J."/>
            <person name="Dluhosova J."/>
            <person name="Dluhos P."/>
            <person name="Patkova L."/>
            <person name="Nedelnik J."/>
            <person name="Repkova J."/>
        </authorList>
    </citation>
    <scope>NUCLEOTIDE SEQUENCE [LARGE SCALE GENOMIC DNA]</scope>
    <source>
        <strain evidence="3">cv. Tatra</strain>
        <tissue evidence="2">Young leaves</tissue>
    </source>
</reference>
<reference evidence="2 3" key="1">
    <citation type="journal article" date="2014" name="Am. J. Bot.">
        <title>Genome assembly and annotation for red clover (Trifolium pratense; Fabaceae).</title>
        <authorList>
            <person name="Istvanek J."/>
            <person name="Jaros M."/>
            <person name="Krenek A."/>
            <person name="Repkova J."/>
        </authorList>
    </citation>
    <scope>NUCLEOTIDE SEQUENCE [LARGE SCALE GENOMIC DNA]</scope>
    <source>
        <strain evidence="3">cv. Tatra</strain>
        <tissue evidence="2">Young leaves</tissue>
    </source>
</reference>
<evidence type="ECO:0000256" key="1">
    <source>
        <dbReference type="SAM" id="Coils"/>
    </source>
</evidence>